<organism evidence="1 2">
    <name type="scientific">Sphingomonas immobilis</name>
    <dbReference type="NCBI Taxonomy" id="3063997"/>
    <lineage>
        <taxon>Bacteria</taxon>
        <taxon>Pseudomonadati</taxon>
        <taxon>Pseudomonadota</taxon>
        <taxon>Alphaproteobacteria</taxon>
        <taxon>Sphingomonadales</taxon>
        <taxon>Sphingomonadaceae</taxon>
        <taxon>Sphingomonas</taxon>
    </lineage>
</organism>
<dbReference type="EMBL" id="JAUQSZ010000001">
    <property type="protein sequence ID" value="MDO7840859.1"/>
    <property type="molecule type" value="Genomic_DNA"/>
</dbReference>
<dbReference type="InterPro" id="IPR009593">
    <property type="entry name" value="DUF1203"/>
</dbReference>
<protein>
    <submittedName>
        <fullName evidence="1">DUF1203 domain-containing protein</fullName>
    </submittedName>
</protein>
<dbReference type="PIRSF" id="PIRSF034110">
    <property type="entry name" value="DUF1203"/>
    <property type="match status" value="1"/>
</dbReference>
<keyword evidence="2" id="KW-1185">Reference proteome</keyword>
<dbReference type="Proteomes" id="UP001176468">
    <property type="component" value="Unassembled WGS sequence"/>
</dbReference>
<proteinExistence type="predicted"/>
<gene>
    <name evidence="1" type="ORF">Q5H94_00840</name>
</gene>
<sequence>MSGFVIAGLDPAPFRHLYGASDAELAAAGAVRMRADATPGFPCRITLEDAEPGEDLLLVNYEHLPVATPYRSAHAIFVREGAEVAARYEDAVPAQFARRLLSVRAFDAAGMMRDADVVDGRALEPLIARMFGDPAVAYLHVHNAKPGCFAGRVDRA</sequence>
<dbReference type="Pfam" id="PF06718">
    <property type="entry name" value="DUF1203"/>
    <property type="match status" value="1"/>
</dbReference>
<evidence type="ECO:0000313" key="1">
    <source>
        <dbReference type="EMBL" id="MDO7840859.1"/>
    </source>
</evidence>
<comment type="caution">
    <text evidence="1">The sequence shown here is derived from an EMBL/GenBank/DDBJ whole genome shotgun (WGS) entry which is preliminary data.</text>
</comment>
<accession>A0ABT8ZUQ5</accession>
<evidence type="ECO:0000313" key="2">
    <source>
        <dbReference type="Proteomes" id="UP001176468"/>
    </source>
</evidence>
<dbReference type="RefSeq" id="WP_304559152.1">
    <property type="nucleotide sequence ID" value="NZ_JAUQSZ010000001.1"/>
</dbReference>
<reference evidence="1" key="1">
    <citation type="submission" date="2023-07" db="EMBL/GenBank/DDBJ databases">
        <authorList>
            <person name="Kim M.K."/>
        </authorList>
    </citation>
    <scope>NUCLEOTIDE SEQUENCE</scope>
    <source>
        <strain evidence="1">CA1-15</strain>
    </source>
</reference>
<name>A0ABT8ZUQ5_9SPHN</name>